<evidence type="ECO:0000313" key="2">
    <source>
        <dbReference type="EMBL" id="KIJ11453.1"/>
    </source>
</evidence>
<organism evidence="2 3">
    <name type="scientific">Paxillus involutus ATCC 200175</name>
    <dbReference type="NCBI Taxonomy" id="664439"/>
    <lineage>
        <taxon>Eukaryota</taxon>
        <taxon>Fungi</taxon>
        <taxon>Dikarya</taxon>
        <taxon>Basidiomycota</taxon>
        <taxon>Agaricomycotina</taxon>
        <taxon>Agaricomycetes</taxon>
        <taxon>Agaricomycetidae</taxon>
        <taxon>Boletales</taxon>
        <taxon>Paxilineae</taxon>
        <taxon>Paxillaceae</taxon>
        <taxon>Paxillus</taxon>
    </lineage>
</organism>
<reference evidence="3" key="2">
    <citation type="submission" date="2015-01" db="EMBL/GenBank/DDBJ databases">
        <title>Evolutionary Origins and Diversification of the Mycorrhizal Mutualists.</title>
        <authorList>
            <consortium name="DOE Joint Genome Institute"/>
            <consortium name="Mycorrhizal Genomics Consortium"/>
            <person name="Kohler A."/>
            <person name="Kuo A."/>
            <person name="Nagy L.G."/>
            <person name="Floudas D."/>
            <person name="Copeland A."/>
            <person name="Barry K.W."/>
            <person name="Cichocki N."/>
            <person name="Veneault-Fourrey C."/>
            <person name="LaButti K."/>
            <person name="Lindquist E.A."/>
            <person name="Lipzen A."/>
            <person name="Lundell T."/>
            <person name="Morin E."/>
            <person name="Murat C."/>
            <person name="Riley R."/>
            <person name="Ohm R."/>
            <person name="Sun H."/>
            <person name="Tunlid A."/>
            <person name="Henrissat B."/>
            <person name="Grigoriev I.V."/>
            <person name="Hibbett D.S."/>
            <person name="Martin F."/>
        </authorList>
    </citation>
    <scope>NUCLEOTIDE SEQUENCE [LARGE SCALE GENOMIC DNA]</scope>
    <source>
        <strain evidence="3">ATCC 200175</strain>
    </source>
</reference>
<accession>A0A0C9TLC4</accession>
<dbReference type="InterPro" id="IPR029058">
    <property type="entry name" value="AB_hydrolase_fold"/>
</dbReference>
<dbReference type="EMBL" id="KN819379">
    <property type="protein sequence ID" value="KIJ11453.1"/>
    <property type="molecule type" value="Genomic_DNA"/>
</dbReference>
<proteinExistence type="predicted"/>
<keyword evidence="3" id="KW-1185">Reference proteome</keyword>
<reference evidence="2 3" key="1">
    <citation type="submission" date="2014-06" db="EMBL/GenBank/DDBJ databases">
        <authorList>
            <consortium name="DOE Joint Genome Institute"/>
            <person name="Kuo A."/>
            <person name="Kohler A."/>
            <person name="Nagy L.G."/>
            <person name="Floudas D."/>
            <person name="Copeland A."/>
            <person name="Barry K.W."/>
            <person name="Cichocki N."/>
            <person name="Veneault-Fourrey C."/>
            <person name="LaButti K."/>
            <person name="Lindquist E.A."/>
            <person name="Lipzen A."/>
            <person name="Lundell T."/>
            <person name="Morin E."/>
            <person name="Murat C."/>
            <person name="Sun H."/>
            <person name="Tunlid A."/>
            <person name="Henrissat B."/>
            <person name="Grigoriev I.V."/>
            <person name="Hibbett D.S."/>
            <person name="Martin F."/>
            <person name="Nordberg H.P."/>
            <person name="Cantor M.N."/>
            <person name="Hua S.X."/>
        </authorList>
    </citation>
    <scope>NUCLEOTIDE SEQUENCE [LARGE SCALE GENOMIC DNA]</scope>
    <source>
        <strain evidence="2 3">ATCC 200175</strain>
    </source>
</reference>
<dbReference type="SUPFAM" id="SSF53474">
    <property type="entry name" value="alpha/beta-Hydrolases"/>
    <property type="match status" value="1"/>
</dbReference>
<feature type="domain" description="AB hydrolase-1" evidence="1">
    <location>
        <begin position="20"/>
        <end position="240"/>
    </location>
</feature>
<evidence type="ECO:0000259" key="1">
    <source>
        <dbReference type="Pfam" id="PF12697"/>
    </source>
</evidence>
<name>A0A0C9TLC4_PAXIN</name>
<dbReference type="InterPro" id="IPR000073">
    <property type="entry name" value="AB_hydrolase_1"/>
</dbReference>
<evidence type="ECO:0000313" key="3">
    <source>
        <dbReference type="Proteomes" id="UP000053647"/>
    </source>
</evidence>
<gene>
    <name evidence="2" type="ORF">PAXINDRAFT_15667</name>
</gene>
<dbReference type="HOGENOM" id="CLU_020336_31_1_1"/>
<dbReference type="AlphaFoldDB" id="A0A0C9TLC4"/>
<dbReference type="InterPro" id="IPR050228">
    <property type="entry name" value="Carboxylesterase_BioH"/>
</dbReference>
<dbReference type="PANTHER" id="PTHR43194">
    <property type="entry name" value="HYDROLASE ALPHA/BETA FOLD FAMILY"/>
    <property type="match status" value="1"/>
</dbReference>
<sequence length="254" mass="27671">MTPVPSATQWGTPAASKRSLLIHGNSSSSHTWETIAEALAKAGYLVTAPNMLGHGYRRSDDLRLSALAEDLRSYFAGDVVYDVIVGHSLGADVTLALIPFLPTDKMTAMVLVDPALEFDQEFLARIEKGSTEKILNVRSVEAQMADHPTWTRQNAVTRVMGLHMAQGDAVKQTFAQNVPFSFKHLFSTIPSHVDVTVLVADPELSVICPPDQLPVHPQVRSVLVKGSGHWIQHEKPDLVINTVLGAVDKLVARP</sequence>
<dbReference type="PANTHER" id="PTHR43194:SF2">
    <property type="entry name" value="PEROXISOMAL MEMBRANE PROTEIN LPX1"/>
    <property type="match status" value="1"/>
</dbReference>
<dbReference type="Gene3D" id="3.40.50.1820">
    <property type="entry name" value="alpha/beta hydrolase"/>
    <property type="match status" value="1"/>
</dbReference>
<dbReference type="Pfam" id="PF12697">
    <property type="entry name" value="Abhydrolase_6"/>
    <property type="match status" value="1"/>
</dbReference>
<dbReference type="OrthoDB" id="10249433at2759"/>
<protein>
    <recommendedName>
        <fullName evidence="1">AB hydrolase-1 domain-containing protein</fullName>
    </recommendedName>
</protein>
<dbReference type="Proteomes" id="UP000053647">
    <property type="component" value="Unassembled WGS sequence"/>
</dbReference>